<dbReference type="InterPro" id="IPR000843">
    <property type="entry name" value="HTH_LacI"/>
</dbReference>
<feature type="compositionally biased region" description="Basic and acidic residues" evidence="4">
    <location>
        <begin position="10"/>
        <end position="23"/>
    </location>
</feature>
<feature type="domain" description="HTH lacI-type" evidence="5">
    <location>
        <begin position="30"/>
        <end position="84"/>
    </location>
</feature>
<dbReference type="PANTHER" id="PTHR30146:SF109">
    <property type="entry name" value="HTH-TYPE TRANSCRIPTIONAL REGULATOR GALS"/>
    <property type="match status" value="1"/>
</dbReference>
<dbReference type="SMART" id="SM00354">
    <property type="entry name" value="HTH_LACI"/>
    <property type="match status" value="1"/>
</dbReference>
<evidence type="ECO:0000256" key="3">
    <source>
        <dbReference type="ARBA" id="ARBA00023163"/>
    </source>
</evidence>
<evidence type="ECO:0000256" key="2">
    <source>
        <dbReference type="ARBA" id="ARBA00023125"/>
    </source>
</evidence>
<gene>
    <name evidence="6" type="ORF">KDB89_12910</name>
</gene>
<keyword evidence="3" id="KW-0804">Transcription</keyword>
<dbReference type="PROSITE" id="PS50932">
    <property type="entry name" value="HTH_LACI_2"/>
    <property type="match status" value="1"/>
</dbReference>
<feature type="region of interest" description="Disordered" evidence="4">
    <location>
        <begin position="1"/>
        <end position="27"/>
    </location>
</feature>
<accession>A0ABX8SH35</accession>
<dbReference type="Proteomes" id="UP000824504">
    <property type="component" value="Chromosome"/>
</dbReference>
<evidence type="ECO:0000313" key="7">
    <source>
        <dbReference type="Proteomes" id="UP000824504"/>
    </source>
</evidence>
<proteinExistence type="predicted"/>
<organism evidence="6 7">
    <name type="scientific">Tessaracoccus palaemonis</name>
    <dbReference type="NCBI Taxonomy" id="2829499"/>
    <lineage>
        <taxon>Bacteria</taxon>
        <taxon>Bacillati</taxon>
        <taxon>Actinomycetota</taxon>
        <taxon>Actinomycetes</taxon>
        <taxon>Propionibacteriales</taxon>
        <taxon>Propionibacteriaceae</taxon>
        <taxon>Tessaracoccus</taxon>
    </lineage>
</organism>
<evidence type="ECO:0000313" key="6">
    <source>
        <dbReference type="EMBL" id="QXT62621.1"/>
    </source>
</evidence>
<dbReference type="EMBL" id="CP079216">
    <property type="protein sequence ID" value="QXT62621.1"/>
    <property type="molecule type" value="Genomic_DNA"/>
</dbReference>
<dbReference type="CDD" id="cd06288">
    <property type="entry name" value="PBP1_sucrose_transcription_regulator"/>
    <property type="match status" value="1"/>
</dbReference>
<evidence type="ECO:0000256" key="4">
    <source>
        <dbReference type="SAM" id="MobiDB-lite"/>
    </source>
</evidence>
<keyword evidence="2" id="KW-0238">DNA-binding</keyword>
<dbReference type="Pfam" id="PF13377">
    <property type="entry name" value="Peripla_BP_3"/>
    <property type="match status" value="1"/>
</dbReference>
<dbReference type="PANTHER" id="PTHR30146">
    <property type="entry name" value="LACI-RELATED TRANSCRIPTIONAL REPRESSOR"/>
    <property type="match status" value="1"/>
</dbReference>
<keyword evidence="1" id="KW-0805">Transcription regulation</keyword>
<keyword evidence="7" id="KW-1185">Reference proteome</keyword>
<protein>
    <submittedName>
        <fullName evidence="6">LacI family transcriptional regulator</fullName>
    </submittedName>
</protein>
<sequence length="358" mass="38575">MLTLQSRRRRDLEDTVPRTEAAARRNPKSATLIDVAQLARVSVSTASKALNGRSDVAETTRERVVEAARRLNFVPNTLAKSLQTGRSGTVGLITHDFDGRFSIPLLMGAEDAFGVNKVSVLLCDARGDAIRERYHLDVLMQRRVDGLIIVGARPDTRPTLGRGLPVPVVYAYAPSDDPEDCSIVSDNVAAGDLGVSHLLAAGRRHVAIIAGDTTYGAAVERVHGAKRRLSEAGLESLGGDAFFGSWTEPWGRAAMRTILTQYPEVDGVLCGNDQIARGALDTLRDEGRRVPDDVSVVGHDNWEILATGARPTLTSIEMNLEEIGRLAAQRLAEAMEGNVSHGVEYMAPHLVVRASSVA</sequence>
<reference evidence="6 7" key="1">
    <citation type="submission" date="2021-07" db="EMBL/GenBank/DDBJ databases">
        <title>complete genome sequencing of Tessaracoccus sp.J1M15.</title>
        <authorList>
            <person name="Bae J.-W."/>
            <person name="Kim D.-y."/>
        </authorList>
    </citation>
    <scope>NUCLEOTIDE SEQUENCE [LARGE SCALE GENOMIC DNA]</scope>
    <source>
        <strain evidence="6 7">J1M15</strain>
    </source>
</reference>
<dbReference type="CDD" id="cd01392">
    <property type="entry name" value="HTH_LacI"/>
    <property type="match status" value="1"/>
</dbReference>
<dbReference type="Pfam" id="PF00356">
    <property type="entry name" value="LacI"/>
    <property type="match status" value="1"/>
</dbReference>
<dbReference type="PROSITE" id="PS00356">
    <property type="entry name" value="HTH_LACI_1"/>
    <property type="match status" value="1"/>
</dbReference>
<dbReference type="InterPro" id="IPR046335">
    <property type="entry name" value="LacI/GalR-like_sensor"/>
</dbReference>
<evidence type="ECO:0000256" key="1">
    <source>
        <dbReference type="ARBA" id="ARBA00023015"/>
    </source>
</evidence>
<evidence type="ECO:0000259" key="5">
    <source>
        <dbReference type="PROSITE" id="PS50932"/>
    </source>
</evidence>
<name>A0ABX8SH35_9ACTN</name>